<evidence type="ECO:0000256" key="1">
    <source>
        <dbReference type="ARBA" id="ARBA00022473"/>
    </source>
</evidence>
<keyword evidence="4" id="KW-0804">Transcription</keyword>
<dbReference type="EMBL" id="CP111015">
    <property type="protein sequence ID" value="WAR04006.1"/>
    <property type="molecule type" value="Genomic_DNA"/>
</dbReference>
<dbReference type="PROSITE" id="PS50039">
    <property type="entry name" value="FORK_HEAD_3"/>
    <property type="match status" value="1"/>
</dbReference>
<dbReference type="InterPro" id="IPR049624">
    <property type="entry name" value="FOXN1_4"/>
</dbReference>
<dbReference type="Gene3D" id="1.10.10.10">
    <property type="entry name" value="Winged helix-like DNA-binding domain superfamily/Winged helix DNA-binding domain"/>
    <property type="match status" value="1"/>
</dbReference>
<proteinExistence type="predicted"/>
<keyword evidence="9" id="KW-1185">Reference proteome</keyword>
<dbReference type="InterPro" id="IPR036388">
    <property type="entry name" value="WH-like_DNA-bd_sf"/>
</dbReference>
<dbReference type="CDD" id="cd20030">
    <property type="entry name" value="FH_FOXN1-like"/>
    <property type="match status" value="1"/>
</dbReference>
<keyword evidence="2" id="KW-0805">Transcription regulation</keyword>
<name>A0ABY7E630_MYAAR</name>
<evidence type="ECO:0000256" key="5">
    <source>
        <dbReference type="ARBA" id="ARBA00023242"/>
    </source>
</evidence>
<dbReference type="PANTHER" id="PTHR46721:SF3">
    <property type="entry name" value="FORKHEAD BOX N1"/>
    <property type="match status" value="1"/>
</dbReference>
<evidence type="ECO:0000256" key="2">
    <source>
        <dbReference type="ARBA" id="ARBA00023015"/>
    </source>
</evidence>
<dbReference type="Pfam" id="PF00250">
    <property type="entry name" value="Forkhead"/>
    <property type="match status" value="1"/>
</dbReference>
<protein>
    <submittedName>
        <fullName evidence="8">FOXN4-like protein</fullName>
    </submittedName>
</protein>
<dbReference type="InterPro" id="IPR001766">
    <property type="entry name" value="Fork_head_dom"/>
</dbReference>
<dbReference type="SUPFAM" id="SSF46785">
    <property type="entry name" value="Winged helix' DNA-binding domain"/>
    <property type="match status" value="1"/>
</dbReference>
<evidence type="ECO:0000313" key="9">
    <source>
        <dbReference type="Proteomes" id="UP001164746"/>
    </source>
</evidence>
<accession>A0ABY7E630</accession>
<keyword evidence="3 6" id="KW-0238">DNA-binding</keyword>
<gene>
    <name evidence="8" type="ORF">MAR_010564</name>
</gene>
<dbReference type="Proteomes" id="UP001164746">
    <property type="component" value="Chromosome 4"/>
</dbReference>
<evidence type="ECO:0000259" key="7">
    <source>
        <dbReference type="PROSITE" id="PS50039"/>
    </source>
</evidence>
<comment type="subcellular location">
    <subcellularLocation>
        <location evidence="6">Nucleus</location>
    </subcellularLocation>
</comment>
<feature type="domain" description="Fork-head" evidence="7">
    <location>
        <begin position="247"/>
        <end position="345"/>
    </location>
</feature>
<dbReference type="PRINTS" id="PR00053">
    <property type="entry name" value="FORKHEAD"/>
</dbReference>
<dbReference type="SMART" id="SM00339">
    <property type="entry name" value="FH"/>
    <property type="match status" value="1"/>
</dbReference>
<dbReference type="InterPro" id="IPR036390">
    <property type="entry name" value="WH_DNA-bd_sf"/>
</dbReference>
<keyword evidence="5 6" id="KW-0539">Nucleus</keyword>
<dbReference type="PANTHER" id="PTHR46721">
    <property type="entry name" value="FORKHEAD BOX PROTEIN N1"/>
    <property type="match status" value="1"/>
</dbReference>
<evidence type="ECO:0000256" key="3">
    <source>
        <dbReference type="ARBA" id="ARBA00023125"/>
    </source>
</evidence>
<evidence type="ECO:0000313" key="8">
    <source>
        <dbReference type="EMBL" id="WAR04006.1"/>
    </source>
</evidence>
<sequence>MADFPYMGHAMTEKNNSKADKMTAMDFLPSDLEHMNTNFLDMIENEANSQLLDIDNLNSDRLNDILNGDITGMDCEADEVNNSNWFQGLQWSDTCKVPQSLIDASSEVENNNPNLLVNPQSVLPMHSTYQTHTSSHTQQMNQINSRGGIAVKINGQDAVLTPTQHPHIQYVTVHNISSLNNSQLGYTVQPVTICQQQLQNVGSLASPSLSSPVLVEHLQNGTQTLLNNNNNNKVVSHNQSQEKVYPKPVYSYSCLIAMALKNSRTGNLPVSEIYNFMIDNFPYFKTAPDGWKNSVRHNLSLNKCFAKYDTGKPTGQHTRKGCLWALNPAKVEKMDDEIVKWRKKDPESVKLSMSKPENLELIEQGKAGPPRESHEEPATPIKQEPIPVQVTPVKSKGLVLGREVYAGPGGPVTIIKREASVSVKLEPEINVTDVSTYDPPMPDVGCQTHLWDEDLSISVGNSVHSTPPPSSPLMSPTYNGGSHYHGNITYTCMSPQGVRSPSLTPNKMYPQTPTKMYPQTPSKLVLA</sequence>
<dbReference type="PROSITE" id="PS00658">
    <property type="entry name" value="FORK_HEAD_2"/>
    <property type="match status" value="1"/>
</dbReference>
<organism evidence="8 9">
    <name type="scientific">Mya arenaria</name>
    <name type="common">Soft-shell clam</name>
    <dbReference type="NCBI Taxonomy" id="6604"/>
    <lineage>
        <taxon>Eukaryota</taxon>
        <taxon>Metazoa</taxon>
        <taxon>Spiralia</taxon>
        <taxon>Lophotrochozoa</taxon>
        <taxon>Mollusca</taxon>
        <taxon>Bivalvia</taxon>
        <taxon>Autobranchia</taxon>
        <taxon>Heteroconchia</taxon>
        <taxon>Euheterodonta</taxon>
        <taxon>Imparidentia</taxon>
        <taxon>Neoheterodontei</taxon>
        <taxon>Myida</taxon>
        <taxon>Myoidea</taxon>
        <taxon>Myidae</taxon>
        <taxon>Mya</taxon>
    </lineage>
</organism>
<feature type="DNA-binding region" description="Fork-head" evidence="6">
    <location>
        <begin position="247"/>
        <end position="345"/>
    </location>
</feature>
<evidence type="ECO:0000256" key="6">
    <source>
        <dbReference type="PROSITE-ProRule" id="PRU00089"/>
    </source>
</evidence>
<reference evidence="8" key="1">
    <citation type="submission" date="2022-11" db="EMBL/GenBank/DDBJ databases">
        <title>Centuries of genome instability and evolution in soft-shell clam transmissible cancer (bioRxiv).</title>
        <authorList>
            <person name="Hart S.F.M."/>
            <person name="Yonemitsu M.A."/>
            <person name="Giersch R.M."/>
            <person name="Beal B.F."/>
            <person name="Arriagada G."/>
            <person name="Davis B.W."/>
            <person name="Ostrander E.A."/>
            <person name="Goff S.P."/>
            <person name="Metzger M.J."/>
        </authorList>
    </citation>
    <scope>NUCLEOTIDE SEQUENCE</scope>
    <source>
        <strain evidence="8">MELC-2E11</strain>
        <tissue evidence="8">Siphon/mantle</tissue>
    </source>
</reference>
<dbReference type="InterPro" id="IPR030456">
    <property type="entry name" value="TF_fork_head_CS_2"/>
</dbReference>
<keyword evidence="1" id="KW-0217">Developmental protein</keyword>
<evidence type="ECO:0000256" key="4">
    <source>
        <dbReference type="ARBA" id="ARBA00023163"/>
    </source>
</evidence>